<proteinExistence type="predicted"/>
<dbReference type="AlphaFoldDB" id="A0A8J6XJ07"/>
<protein>
    <submittedName>
        <fullName evidence="2">3'-5' exoribonuclease</fullName>
    </submittedName>
</protein>
<accession>A0A8J6XJ07</accession>
<gene>
    <name evidence="2" type="ORF">ICL16_03140</name>
</gene>
<dbReference type="InterPro" id="IPR033390">
    <property type="entry name" value="Rv2179c-like"/>
</dbReference>
<dbReference type="SUPFAM" id="SSF53098">
    <property type="entry name" value="Ribonuclease H-like"/>
    <property type="match status" value="1"/>
</dbReference>
<organism evidence="2 3">
    <name type="scientific">Iningainema tapete BLCC-T55</name>
    <dbReference type="NCBI Taxonomy" id="2748662"/>
    <lineage>
        <taxon>Bacteria</taxon>
        <taxon>Bacillati</taxon>
        <taxon>Cyanobacteriota</taxon>
        <taxon>Cyanophyceae</taxon>
        <taxon>Nostocales</taxon>
        <taxon>Scytonemataceae</taxon>
        <taxon>Iningainema tapete</taxon>
    </lineage>
</organism>
<dbReference type="Gene3D" id="3.30.420.10">
    <property type="entry name" value="Ribonuclease H-like superfamily/Ribonuclease H"/>
    <property type="match status" value="1"/>
</dbReference>
<dbReference type="Pfam" id="PF16473">
    <property type="entry name" value="Rv2179c-like"/>
    <property type="match status" value="1"/>
</dbReference>
<dbReference type="InterPro" id="IPR012337">
    <property type="entry name" value="RNaseH-like_sf"/>
</dbReference>
<evidence type="ECO:0000313" key="2">
    <source>
        <dbReference type="EMBL" id="MBD2771142.1"/>
    </source>
</evidence>
<evidence type="ECO:0000313" key="3">
    <source>
        <dbReference type="Proteomes" id="UP000629098"/>
    </source>
</evidence>
<sequence>MRYWMDLEFIENGKTIDIISIGVVCEDGREYYAISYDCDWSKASDWVKQNVLPKLPKRPNLFNLNWKEVRKQGWRSRADIAFEVLKFIKYPVVERDIESYSYHELKSLETPITPEVWAYYADYDWVAFCQLFGTMSDLPKGLPMYCRDIKQYCDYLGNPRLPSQGKGEHNALLDARWNKQAWEFLRRFEEDCVVSRV</sequence>
<dbReference type="InterPro" id="IPR036397">
    <property type="entry name" value="RNaseH_sf"/>
</dbReference>
<feature type="domain" description="3'-5' exoribonuclease Rv2179c-like" evidence="1">
    <location>
        <begin position="2"/>
        <end position="184"/>
    </location>
</feature>
<keyword evidence="3" id="KW-1185">Reference proteome</keyword>
<reference evidence="2" key="1">
    <citation type="submission" date="2020-09" db="EMBL/GenBank/DDBJ databases">
        <title>Iningainema tapete sp. nov. (Scytonemataceae, Cyanobacteria) from greenhouses in central Florida (USA) produces two types of nodularin with biosynthetic potential for microcystin-LR and anabaenopeptins.</title>
        <authorList>
            <person name="Berthold D.E."/>
            <person name="Lefler F.W."/>
            <person name="Huang I.-S."/>
            <person name="Abdulla H."/>
            <person name="Zimba P.V."/>
            <person name="Laughinghouse H.D. IV."/>
        </authorList>
    </citation>
    <scope>NUCLEOTIDE SEQUENCE</scope>
    <source>
        <strain evidence="2">BLCCT55</strain>
    </source>
</reference>
<dbReference type="RefSeq" id="WP_190825435.1">
    <property type="nucleotide sequence ID" value="NZ_CAWPPI010000013.1"/>
</dbReference>
<dbReference type="EMBL" id="JACXAE010000013">
    <property type="protein sequence ID" value="MBD2771142.1"/>
    <property type="molecule type" value="Genomic_DNA"/>
</dbReference>
<comment type="caution">
    <text evidence="2">The sequence shown here is derived from an EMBL/GenBank/DDBJ whole genome shotgun (WGS) entry which is preliminary data.</text>
</comment>
<evidence type="ECO:0000259" key="1">
    <source>
        <dbReference type="Pfam" id="PF16473"/>
    </source>
</evidence>
<name>A0A8J6XJ07_9CYAN</name>
<dbReference type="Proteomes" id="UP000629098">
    <property type="component" value="Unassembled WGS sequence"/>
</dbReference>
<dbReference type="GO" id="GO:0003676">
    <property type="term" value="F:nucleic acid binding"/>
    <property type="evidence" value="ECO:0007669"/>
    <property type="project" value="InterPro"/>
</dbReference>